<organism evidence="2 3">
    <name type="scientific">Auxenochlorella protothecoides</name>
    <name type="common">Green microalga</name>
    <name type="synonym">Chlorella protothecoides</name>
    <dbReference type="NCBI Taxonomy" id="3075"/>
    <lineage>
        <taxon>Eukaryota</taxon>
        <taxon>Viridiplantae</taxon>
        <taxon>Chlorophyta</taxon>
        <taxon>core chlorophytes</taxon>
        <taxon>Trebouxiophyceae</taxon>
        <taxon>Chlorellales</taxon>
        <taxon>Chlorellaceae</taxon>
        <taxon>Auxenochlorella</taxon>
    </lineage>
</organism>
<evidence type="ECO:0000313" key="3">
    <source>
        <dbReference type="Proteomes" id="UP000279271"/>
    </source>
</evidence>
<proteinExistence type="predicted"/>
<accession>A0A3M7L0I2</accession>
<keyword evidence="1" id="KW-0175">Coiled coil</keyword>
<name>A0A3M7L0I2_AUXPR</name>
<reference evidence="3" key="1">
    <citation type="journal article" date="2018" name="Algal Res.">
        <title>Characterization of plant carbon substrate utilization by Auxenochlorella protothecoides.</title>
        <authorList>
            <person name="Vogler B.W."/>
            <person name="Starkenburg S.R."/>
            <person name="Sudasinghe N."/>
            <person name="Schambach J.Y."/>
            <person name="Rollin J.A."/>
            <person name="Pattathil S."/>
            <person name="Barry A.N."/>
        </authorList>
    </citation>
    <scope>NUCLEOTIDE SEQUENCE [LARGE SCALE GENOMIC DNA]</scope>
    <source>
        <strain evidence="3">UTEX 25</strain>
    </source>
</reference>
<gene>
    <name evidence="2" type="ORF">APUTEX25_004521</name>
</gene>
<comment type="caution">
    <text evidence="2">The sequence shown here is derived from an EMBL/GenBank/DDBJ whole genome shotgun (WGS) entry which is preliminary data.</text>
</comment>
<evidence type="ECO:0000313" key="2">
    <source>
        <dbReference type="EMBL" id="RMZ56097.1"/>
    </source>
</evidence>
<protein>
    <submittedName>
        <fullName evidence="2">Uncharacterized protein</fullName>
    </submittedName>
</protein>
<sequence>MIRIIPRRSLAKVCRTGIRVLTTQAQRYIELYEQKCLENAELGRRLAAQEADGLQVAAALQQRLSSSAKQLESARHEAAGLRQEMEDLRSIAASVEVEHAAALRGAEDGWRRRAEVTERELACCRALLADQSLELQAQHAEHARLLTSINVLQAALDSAGRRPAEPEAGVPGREQLGQLAARIHDLVLANRGLAERLQACGEGAQDVQRLLASREESLACLGREAQEARDVGERAARRSGAQARELELCRASMGALHADIVALAEAFEAEKAGIAAEADACVRAAQESAARSERLLMLRTKELNTVRHLLTRQRALQHAAQTAAHGKA</sequence>
<dbReference type="EMBL" id="QOKY01000154">
    <property type="protein sequence ID" value="RMZ56097.1"/>
    <property type="molecule type" value="Genomic_DNA"/>
</dbReference>
<evidence type="ECO:0000256" key="1">
    <source>
        <dbReference type="SAM" id="Coils"/>
    </source>
</evidence>
<dbReference type="AlphaFoldDB" id="A0A3M7L0I2"/>
<dbReference type="Proteomes" id="UP000279271">
    <property type="component" value="Unassembled WGS sequence"/>
</dbReference>
<feature type="coiled-coil region" evidence="1">
    <location>
        <begin position="57"/>
        <end position="98"/>
    </location>
</feature>